<evidence type="ECO:0000256" key="2">
    <source>
        <dbReference type="ARBA" id="ARBA00022536"/>
    </source>
</evidence>
<keyword evidence="2" id="KW-0245">EGF-like domain</keyword>
<evidence type="ECO:0000256" key="5">
    <source>
        <dbReference type="SAM" id="MobiDB-lite"/>
    </source>
</evidence>
<dbReference type="OrthoDB" id="5980124at2759"/>
<dbReference type="Proteomes" id="UP000594262">
    <property type="component" value="Unplaced"/>
</dbReference>
<evidence type="ECO:0000259" key="8">
    <source>
        <dbReference type="SMART" id="SM00051"/>
    </source>
</evidence>
<reference evidence="9" key="1">
    <citation type="submission" date="2021-01" db="UniProtKB">
        <authorList>
            <consortium name="EnsemblMetazoa"/>
        </authorList>
    </citation>
    <scope>IDENTIFICATION</scope>
</reference>
<evidence type="ECO:0000313" key="9">
    <source>
        <dbReference type="EnsemblMetazoa" id="CLYHEMP005647.1"/>
    </source>
</evidence>
<keyword evidence="7" id="KW-0732">Signal</keyword>
<evidence type="ECO:0000256" key="3">
    <source>
        <dbReference type="ARBA" id="ARBA00022737"/>
    </source>
</evidence>
<dbReference type="EnsemblMetazoa" id="CLYHEMT005647.1">
    <property type="protein sequence ID" value="CLYHEMP005647.1"/>
    <property type="gene ID" value="CLYHEMG005647"/>
</dbReference>
<keyword evidence="6" id="KW-1133">Transmembrane helix</keyword>
<feature type="region of interest" description="Disordered" evidence="5">
    <location>
        <begin position="52"/>
        <end position="117"/>
    </location>
</feature>
<dbReference type="GO" id="GO:0016020">
    <property type="term" value="C:membrane"/>
    <property type="evidence" value="ECO:0007669"/>
    <property type="project" value="InterPro"/>
</dbReference>
<dbReference type="Pfam" id="PF01414">
    <property type="entry name" value="DSL"/>
    <property type="match status" value="7"/>
</dbReference>
<proteinExistence type="predicted"/>
<keyword evidence="3" id="KW-0677">Repeat</keyword>
<feature type="transmembrane region" description="Helical" evidence="6">
    <location>
        <begin position="628"/>
        <end position="648"/>
    </location>
</feature>
<accession>A0A7M5UX73</accession>
<evidence type="ECO:0000256" key="4">
    <source>
        <dbReference type="ARBA" id="ARBA00023157"/>
    </source>
</evidence>
<dbReference type="AlphaFoldDB" id="A0A7M5UX73"/>
<feature type="domain" description="DSL" evidence="8">
    <location>
        <begin position="242"/>
        <end position="308"/>
    </location>
</feature>
<feature type="signal peptide" evidence="7">
    <location>
        <begin position="1"/>
        <end position="25"/>
    </location>
</feature>
<keyword evidence="6" id="KW-0812">Transmembrane</keyword>
<dbReference type="SMART" id="SM00051">
    <property type="entry name" value="DSL"/>
    <property type="match status" value="2"/>
</dbReference>
<sequence length="704" mass="79717">MGKIKAVEYLFSLFVIALLVQITEGSGKAIVHFLDYQNPLSTKLNGECCKARPNHQETSLRTPTNLPDESGVNNNTITKSTPLSLVKENKTVHQSRSPRSALAKPPRTKEASQRHESNLGSIKQQHCTSACHNVFYLCISDITGKPPCDMVQLDSRRIDSDDIEFSGDERDTRMAYPFNYTFYKWSGQIELDVIVLDGAKHAKDLSYTISSNNVKTINMTDTIATFYMRRQISAYSKDEESWIKTQLVSHNNKTLDLRIKVYCDPGYYPPDCERKYCVPVNNEKGHYNCTHLGDKQCLPGWSNMTSNCTIRYCKPTNDSINGHYACSENGTKICLPGWIKPESNCIIKLCQPSNDTNGNFVCDRKGNKVCLPGWENTSKNCTIRYCEPRDDKSGHYNCGEKGEKLCLIGWENPDRNCTIHFCQPQNDLLGHYKCSEKGEKICLAGWTDLDSDCTVKVCEPRDDEYGHYYCDDIGDKVCLNGWLNTTLNCLVKTCTPKNDFTGHYKCSEMGDKICLDGYVNPSLNCTIKECHPQNDDENGHYSCSKTGIKMCMGGWTNEGLNCTVRFCEAQNSTDKGHYVCDEKGKKICLEGWMDEESNCTIKEELPPFKYNRKPSLKRSTSVDKEHPAAYYAFISVPIIVIIAVIVALSRIRGAKYDKFENPQDGFPMQQTSMTLDTADISIYGSNRYQYRDHYSDTNYLVESL</sequence>
<dbReference type="GeneID" id="136807957"/>
<organism evidence="9 10">
    <name type="scientific">Clytia hemisphaerica</name>
    <dbReference type="NCBI Taxonomy" id="252671"/>
    <lineage>
        <taxon>Eukaryota</taxon>
        <taxon>Metazoa</taxon>
        <taxon>Cnidaria</taxon>
        <taxon>Hydrozoa</taxon>
        <taxon>Hydroidolina</taxon>
        <taxon>Leptothecata</taxon>
        <taxon>Obeliida</taxon>
        <taxon>Clytiidae</taxon>
        <taxon>Clytia</taxon>
    </lineage>
</organism>
<dbReference type="GO" id="GO:0007154">
    <property type="term" value="P:cell communication"/>
    <property type="evidence" value="ECO:0007669"/>
    <property type="project" value="InterPro"/>
</dbReference>
<dbReference type="InterPro" id="IPR001774">
    <property type="entry name" value="DSL"/>
</dbReference>
<evidence type="ECO:0000313" key="10">
    <source>
        <dbReference type="Proteomes" id="UP000594262"/>
    </source>
</evidence>
<keyword evidence="1" id="KW-0217">Developmental protein</keyword>
<protein>
    <recommendedName>
        <fullName evidence="8">DSL domain-containing protein</fullName>
    </recommendedName>
</protein>
<dbReference type="Gene3D" id="2.10.25.140">
    <property type="match status" value="9"/>
</dbReference>
<feature type="compositionally biased region" description="Basic and acidic residues" evidence="5">
    <location>
        <begin position="107"/>
        <end position="117"/>
    </location>
</feature>
<name>A0A7M5UX73_9CNID</name>
<keyword evidence="10" id="KW-1185">Reference proteome</keyword>
<dbReference type="RefSeq" id="XP_066920685.1">
    <property type="nucleotide sequence ID" value="XM_067064584.1"/>
</dbReference>
<evidence type="ECO:0000256" key="7">
    <source>
        <dbReference type="SAM" id="SignalP"/>
    </source>
</evidence>
<feature type="chain" id="PRO_5029541453" description="DSL domain-containing protein" evidence="7">
    <location>
        <begin position="26"/>
        <end position="704"/>
    </location>
</feature>
<feature type="domain" description="DSL" evidence="8">
    <location>
        <begin position="367"/>
        <end position="417"/>
    </location>
</feature>
<keyword evidence="4" id="KW-1015">Disulfide bond</keyword>
<keyword evidence="6" id="KW-0472">Membrane</keyword>
<evidence type="ECO:0000256" key="6">
    <source>
        <dbReference type="SAM" id="Phobius"/>
    </source>
</evidence>
<feature type="compositionally biased region" description="Polar residues" evidence="5">
    <location>
        <begin position="56"/>
        <end position="83"/>
    </location>
</feature>
<evidence type="ECO:0000256" key="1">
    <source>
        <dbReference type="ARBA" id="ARBA00022473"/>
    </source>
</evidence>